<dbReference type="Proteomes" id="UP000717585">
    <property type="component" value="Unassembled WGS sequence"/>
</dbReference>
<accession>A0A8J6BVY9</accession>
<sequence length="526" mass="59030">MALAGPRSSKKLGALAKWVDDNQADIVYSQEKRKARKAIIEAIDAEEKDKGKGKAESAKKEPVDDESGVDSGEESGVDDSELCDSESEVDFDNESDDEIRERAIKRRRERKIAQKLKEWEDNNARNYVLWHRVQKEVHGELRIRASRESAAVAGDNHVDVQFDRYLRVSKLLEMKDWIHKDLPSLPMEARVLHHKAQKRVLELEETVTRLLQDVGYAADISLGASPTPAPFCRDLPQSGTHQARTSTPRRTGKSDTIHMKRKALMTIPQKIADVDSNSEESDEEEEGEVEEVTEVHDEPEEKEDEGEANEKKGESEVKTVKTCEANTQTEPEKANNKECVPCADIIDLSVSEPAEPEPERGYDNLRAMADIKRFCDVHNVPPDGSCIAHALHYLVHNTDLDDNAIAGFRARLTAWAKKSVVFHGTWFEPDELFDKKSLYLTTEAIRTWAHANKKTVLVIDNAKKQGHWISDAVLHMASGRIKKMTLRSRAAVVKACHESDFDGVILIEGEHAAVYSGVSKLETASE</sequence>
<evidence type="ECO:0000313" key="3">
    <source>
        <dbReference type="Proteomes" id="UP000717585"/>
    </source>
</evidence>
<dbReference type="AlphaFoldDB" id="A0A8J6BVY9"/>
<feature type="region of interest" description="Disordered" evidence="1">
    <location>
        <begin position="42"/>
        <end position="96"/>
    </location>
</feature>
<feature type="region of interest" description="Disordered" evidence="1">
    <location>
        <begin position="228"/>
        <end position="318"/>
    </location>
</feature>
<feature type="compositionally biased region" description="Basic and acidic residues" evidence="1">
    <location>
        <begin position="308"/>
        <end position="318"/>
    </location>
</feature>
<evidence type="ECO:0008006" key="4">
    <source>
        <dbReference type="Google" id="ProtNLM"/>
    </source>
</evidence>
<feature type="compositionally biased region" description="Acidic residues" evidence="1">
    <location>
        <begin position="276"/>
        <end position="307"/>
    </location>
</feature>
<name>A0A8J6BVY9_9EUKA</name>
<feature type="compositionally biased region" description="Basic and acidic residues" evidence="1">
    <location>
        <begin position="45"/>
        <end position="62"/>
    </location>
</feature>
<evidence type="ECO:0000256" key="1">
    <source>
        <dbReference type="SAM" id="MobiDB-lite"/>
    </source>
</evidence>
<protein>
    <recommendedName>
        <fullName evidence="4">OTU domain-containing protein</fullName>
    </recommendedName>
</protein>
<keyword evidence="3" id="KW-1185">Reference proteome</keyword>
<comment type="caution">
    <text evidence="2">The sequence shown here is derived from an EMBL/GenBank/DDBJ whole genome shotgun (WGS) entry which is preliminary data.</text>
</comment>
<dbReference type="EMBL" id="JAHDYR010000045">
    <property type="protein sequence ID" value="KAG9391896.1"/>
    <property type="molecule type" value="Genomic_DNA"/>
</dbReference>
<feature type="compositionally biased region" description="Polar residues" evidence="1">
    <location>
        <begin position="237"/>
        <end position="249"/>
    </location>
</feature>
<feature type="compositionally biased region" description="Acidic residues" evidence="1">
    <location>
        <begin position="63"/>
        <end position="96"/>
    </location>
</feature>
<reference evidence="2" key="1">
    <citation type="submission" date="2021-05" db="EMBL/GenBank/DDBJ databases">
        <title>A free-living protist that lacks canonical eukaryotic 1 DNA replication and segregation systems.</title>
        <authorList>
            <person name="Salas-Leiva D.E."/>
            <person name="Tromer E.C."/>
            <person name="Curtis B.A."/>
            <person name="Jerlstrom-Hultqvist J."/>
            <person name="Kolisko M."/>
            <person name="Yi Z."/>
            <person name="Salas-Leiva J.S."/>
            <person name="Gallot-Lavallee L."/>
            <person name="Kops G.J.P.L."/>
            <person name="Archibald J.M."/>
            <person name="Simpson A.G.B."/>
            <person name="Roger A.J."/>
        </authorList>
    </citation>
    <scope>NUCLEOTIDE SEQUENCE</scope>
    <source>
        <strain evidence="2">BICM</strain>
    </source>
</reference>
<gene>
    <name evidence="2" type="ORF">J8273_6782</name>
</gene>
<proteinExistence type="predicted"/>
<organism evidence="2 3">
    <name type="scientific">Carpediemonas membranifera</name>
    <dbReference type="NCBI Taxonomy" id="201153"/>
    <lineage>
        <taxon>Eukaryota</taxon>
        <taxon>Metamonada</taxon>
        <taxon>Carpediemonas-like organisms</taxon>
        <taxon>Carpediemonas</taxon>
    </lineage>
</organism>
<evidence type="ECO:0000313" key="2">
    <source>
        <dbReference type="EMBL" id="KAG9391896.1"/>
    </source>
</evidence>